<accession>A0A953I626</accession>
<evidence type="ECO:0000256" key="1">
    <source>
        <dbReference type="SAM" id="SignalP"/>
    </source>
</evidence>
<dbReference type="InterPro" id="IPR015943">
    <property type="entry name" value="WD40/YVTN_repeat-like_dom_sf"/>
</dbReference>
<evidence type="ECO:0000313" key="2">
    <source>
        <dbReference type="EMBL" id="MBY6278295.1"/>
    </source>
</evidence>
<comment type="caution">
    <text evidence="2">The sequence shown here is derived from an EMBL/GenBank/DDBJ whole genome shotgun (WGS) entry which is preliminary data.</text>
</comment>
<proteinExistence type="predicted"/>
<dbReference type="InterPro" id="IPR011047">
    <property type="entry name" value="Quinoprotein_ADH-like_sf"/>
</dbReference>
<name>A0A953I626_SYMTR</name>
<dbReference type="EMBL" id="PIUK01000430">
    <property type="protein sequence ID" value="MBY6278295.1"/>
    <property type="molecule type" value="Genomic_DNA"/>
</dbReference>
<feature type="signal peptide" evidence="1">
    <location>
        <begin position="1"/>
        <end position="25"/>
    </location>
</feature>
<dbReference type="SUPFAM" id="SSF50998">
    <property type="entry name" value="Quinoprotein alcohol dehydrogenase-like"/>
    <property type="match status" value="1"/>
</dbReference>
<protein>
    <recommendedName>
        <fullName evidence="4">Secreted protein</fullName>
    </recommendedName>
</protein>
<sequence length="247" mass="27440">MNWRRWFAGVLACLLAMVPSPAVVAGDWITKGGSPQRTSTVLDPHGLIELSPYWETEALGESAAQPAVVDGVIYHLAGPYLWRLELDDLQRPVEEAVFVRDPVKRNPVAFNVAPGGAFIAPQSSPTYSPETGVLYFGTGYGWLWAYHTKERWYRPAELDLGCPIVGSPLVIHDRGRDIVVVTDRPNYPGEENRPVGRPLCSRSHGKVWVVQGLDRPSDMVRWQYYEAETTKQDESGFGGFITPSAVM</sequence>
<feature type="non-terminal residue" evidence="2">
    <location>
        <position position="247"/>
    </location>
</feature>
<dbReference type="Gene3D" id="2.130.10.10">
    <property type="entry name" value="YVTN repeat-like/Quinoprotein amine dehydrogenase"/>
    <property type="match status" value="1"/>
</dbReference>
<reference evidence="2" key="1">
    <citation type="submission" date="2017-11" db="EMBL/GenBank/DDBJ databases">
        <title>Three new genomes from thermophilic consortium.</title>
        <authorList>
            <person name="Quaggio R."/>
            <person name="Amgarten D."/>
            <person name="Setubal J.C."/>
        </authorList>
    </citation>
    <scope>NUCLEOTIDE SEQUENCE</scope>
    <source>
        <strain evidence="2">ZCTH01-B2</strain>
    </source>
</reference>
<evidence type="ECO:0008006" key="4">
    <source>
        <dbReference type="Google" id="ProtNLM"/>
    </source>
</evidence>
<organism evidence="2 3">
    <name type="scientific">Symbiobacterium thermophilum</name>
    <dbReference type="NCBI Taxonomy" id="2734"/>
    <lineage>
        <taxon>Bacteria</taxon>
        <taxon>Bacillati</taxon>
        <taxon>Bacillota</taxon>
        <taxon>Clostridia</taxon>
        <taxon>Eubacteriales</taxon>
        <taxon>Symbiobacteriaceae</taxon>
        <taxon>Symbiobacterium</taxon>
    </lineage>
</organism>
<evidence type="ECO:0000313" key="3">
    <source>
        <dbReference type="Proteomes" id="UP000732377"/>
    </source>
</evidence>
<dbReference type="Proteomes" id="UP000732377">
    <property type="component" value="Unassembled WGS sequence"/>
</dbReference>
<feature type="chain" id="PRO_5038410283" description="Secreted protein" evidence="1">
    <location>
        <begin position="26"/>
        <end position="247"/>
    </location>
</feature>
<dbReference type="AlphaFoldDB" id="A0A953I626"/>
<gene>
    <name evidence="2" type="ORF">CWE10_19430</name>
</gene>
<keyword evidence="1" id="KW-0732">Signal</keyword>